<sequence>MRLSIGALGLIGAGIALRSIRFATKFFDNNRIPNSFIKKSIALRGVVKSVSTDGSLNIDHLPIIPMPWHRRVNNDRLLNISLAAIKPSISGTFWLKLNVENKIVWFKAINRLDGDIKCLVSNEKKNWWREDSQLLDHSINH</sequence>
<dbReference type="OrthoDB" id="6220511at2759"/>
<keyword evidence="2" id="KW-1185">Reference proteome</keyword>
<dbReference type="Proteomes" id="UP000759131">
    <property type="component" value="Unassembled WGS sequence"/>
</dbReference>
<protein>
    <submittedName>
        <fullName evidence="1">Uncharacterized protein</fullName>
    </submittedName>
</protein>
<organism evidence="1">
    <name type="scientific">Medioppia subpectinata</name>
    <dbReference type="NCBI Taxonomy" id="1979941"/>
    <lineage>
        <taxon>Eukaryota</taxon>
        <taxon>Metazoa</taxon>
        <taxon>Ecdysozoa</taxon>
        <taxon>Arthropoda</taxon>
        <taxon>Chelicerata</taxon>
        <taxon>Arachnida</taxon>
        <taxon>Acari</taxon>
        <taxon>Acariformes</taxon>
        <taxon>Sarcoptiformes</taxon>
        <taxon>Oribatida</taxon>
        <taxon>Brachypylina</taxon>
        <taxon>Oppioidea</taxon>
        <taxon>Oppiidae</taxon>
        <taxon>Medioppia</taxon>
    </lineage>
</organism>
<accession>A0A7R9LWM4</accession>
<evidence type="ECO:0000313" key="1">
    <source>
        <dbReference type="EMBL" id="CAD7649174.1"/>
    </source>
</evidence>
<dbReference type="EMBL" id="OC900993">
    <property type="protein sequence ID" value="CAD7649174.1"/>
    <property type="molecule type" value="Genomic_DNA"/>
</dbReference>
<evidence type="ECO:0000313" key="2">
    <source>
        <dbReference type="Proteomes" id="UP000759131"/>
    </source>
</evidence>
<dbReference type="InterPro" id="IPR042421">
    <property type="entry name" value="C3orf33-like"/>
</dbReference>
<dbReference type="PANTHER" id="PTHR28434:SF1">
    <property type="entry name" value="PROTEIN C3ORF33"/>
    <property type="match status" value="1"/>
</dbReference>
<dbReference type="EMBL" id="CAJPIZ010046418">
    <property type="protein sequence ID" value="CAG2122326.1"/>
    <property type="molecule type" value="Genomic_DNA"/>
</dbReference>
<dbReference type="AlphaFoldDB" id="A0A7R9LWM4"/>
<proteinExistence type="predicted"/>
<gene>
    <name evidence="1" type="ORF">OSB1V03_LOCUS22272</name>
</gene>
<reference evidence="1" key="1">
    <citation type="submission" date="2020-11" db="EMBL/GenBank/DDBJ databases">
        <authorList>
            <person name="Tran Van P."/>
        </authorList>
    </citation>
    <scope>NUCLEOTIDE SEQUENCE</scope>
</reference>
<name>A0A7R9LWM4_9ACAR</name>
<dbReference type="PANTHER" id="PTHR28434">
    <property type="entry name" value="PROTEIN C3ORF33"/>
    <property type="match status" value="1"/>
</dbReference>
<dbReference type="GO" id="GO:0005615">
    <property type="term" value="C:extracellular space"/>
    <property type="evidence" value="ECO:0007669"/>
    <property type="project" value="TreeGrafter"/>
</dbReference>